<dbReference type="Pfam" id="PF12770">
    <property type="entry name" value="CHAT"/>
    <property type="match status" value="1"/>
</dbReference>
<organism evidence="2">
    <name type="scientific">Streptomyces sp. SID12501</name>
    <dbReference type="NCBI Taxonomy" id="2706042"/>
    <lineage>
        <taxon>Bacteria</taxon>
        <taxon>Bacillati</taxon>
        <taxon>Actinomycetota</taxon>
        <taxon>Actinomycetes</taxon>
        <taxon>Kitasatosporales</taxon>
        <taxon>Streptomycetaceae</taxon>
        <taxon>Streptomyces</taxon>
    </lineage>
</organism>
<dbReference type="EMBL" id="JAAGLU010000021">
    <property type="protein sequence ID" value="NEC88964.1"/>
    <property type="molecule type" value="Genomic_DNA"/>
</dbReference>
<dbReference type="SUPFAM" id="SSF52540">
    <property type="entry name" value="P-loop containing nucleoside triphosphate hydrolases"/>
    <property type="match status" value="1"/>
</dbReference>
<accession>A0A6B3BXI2</accession>
<dbReference type="RefSeq" id="WP_164317406.1">
    <property type="nucleotide sequence ID" value="NZ_JAAGLU010000021.1"/>
</dbReference>
<dbReference type="InterPro" id="IPR024983">
    <property type="entry name" value="CHAT_dom"/>
</dbReference>
<evidence type="ECO:0000313" key="2">
    <source>
        <dbReference type="EMBL" id="NEC88964.1"/>
    </source>
</evidence>
<dbReference type="Gene3D" id="1.25.40.10">
    <property type="entry name" value="Tetratricopeptide repeat domain"/>
    <property type="match status" value="1"/>
</dbReference>
<gene>
    <name evidence="2" type="ORF">G3I71_24835</name>
</gene>
<protein>
    <submittedName>
        <fullName evidence="2">CHAT domain-containing protein</fullName>
    </submittedName>
</protein>
<dbReference type="InterPro" id="IPR011990">
    <property type="entry name" value="TPR-like_helical_dom_sf"/>
</dbReference>
<comment type="caution">
    <text evidence="2">The sequence shown here is derived from an EMBL/GenBank/DDBJ whole genome shotgun (WGS) entry which is preliminary data.</text>
</comment>
<evidence type="ECO:0000259" key="1">
    <source>
        <dbReference type="Pfam" id="PF12770"/>
    </source>
</evidence>
<dbReference type="Gene3D" id="3.40.50.300">
    <property type="entry name" value="P-loop containing nucleotide triphosphate hydrolases"/>
    <property type="match status" value="1"/>
</dbReference>
<sequence>MVELTLHVEDFAGPYRWRWVLVAPDGGVLARHEVRLDPTGPQYEAFLDLPGYLRRHAAPDVRAAREREIVRDVGTWIGTEVLGPVAPALLAAAPAVVRVVVPRDVPAARRLMFVPLELAHAEGRPLAVQDVTLVTQWGAGREGEERGRERPVRVLALFSLPEGSRALNLRRERLALTRLFTDAARSGLAVEVHTLQYGVTRERLRAVLARPAGWDLVHVSGHGAPGELLLETDAGRPDRIRAPELVGLLGTARDVCLVTLSACWSAAAGTSAGDEASTDPEGPVVGAVAGDLVERLGCAVLAMRYPVEDGFAIALAEGLYRQLVIEGRVLPRALAGVVAELSESGSPAEGVPASALRAATPALFGARAVRLTLGAPIGQVPDATGAPGQEMAAELPPVPEYFVGRVALLARAGAALAPRSGFCGVLLQGMPGAGKTACAGELAATHAHAFERVVWFTAPQEQEQQYSEGALASFALALEQAVPGLRCLHLLDAGGGPGQPAEEFVRTVVSWLGRERALLVVDGIDALLTPDRAWRDRRWEDLVAAMSGHSGAGRLILCGRVRPAGLGPRVRTEPVDLLTPDEALLLARELPHLARLIDGRLPGTPPAAARRLGTGLLQLAQGHPRLLELADAQAADPERLTRLPAAGIRASAADGTGDTADDEHLRALRAWSAGIAAELTPVDRDLFHILCCLEETDRTRPAVDHNWPDLCIQLGHADRPVETALRTLVGHGLLTTRPGQSYEIQAAVAAEGRARAGARVRELVDTRMSGYWLHIFEMAWTREGTDAEGAQLAGPLLTHAALSAAPYLIRMRQESSAATLLEAVLRRDVSGPTRARVLPLLRRIAVRAASAPGSGVVPPTEALARVVGETDPVLAERQERAALASALERGDHSAAATATSGLVDVCLRTGRLTEALALADQGADHARRAGLGTWTTLLYEVQRLHVLSQTDRAGEALAEADSLHRRMRDVPRERGPREGVDWWEVWEELCDTGQRAAIEAGEWQRALEYADDLCGSKRARGAAVTDFAQARLPAYMPLLRLGRTQDALRLLEECREVFEGSGDFMYLGEVFGALANVADVRGHGEVAIARERDSLRYAYRAGFPALVAVGHANLGTYLHSHARDAAGAVAHHLAGALLARLSGGGRTMNAAVALVGDLREFGATADAQLPSNVEELCVRVGAVPGVALDLLLAGLDPGLTRARETLATLVREARESAREEETGANRLGVVQLAVWGMTWEPVLSALVAAERRNTAAKVKLRQHLARLVSLDPMFVPLADVLGRIQGGERGPGVLGGLGPLDARVAQRALDALAGRATVPVELWTVMHLGIAFGSFVAAALGQDGTGEVSRENLDGFASDPVLAQMASVLERILAGERGPGLAAGLRQPTQRAAIAAVLHYLNDVESAAC</sequence>
<dbReference type="InterPro" id="IPR027417">
    <property type="entry name" value="P-loop_NTPase"/>
</dbReference>
<feature type="domain" description="CHAT" evidence="1">
    <location>
        <begin position="74"/>
        <end position="334"/>
    </location>
</feature>
<proteinExistence type="predicted"/>
<name>A0A6B3BXI2_9ACTN</name>
<reference evidence="2" key="1">
    <citation type="submission" date="2020-01" db="EMBL/GenBank/DDBJ databases">
        <title>Insect and environment-associated Actinomycetes.</title>
        <authorList>
            <person name="Currrie C."/>
            <person name="Chevrette M."/>
            <person name="Carlson C."/>
            <person name="Stubbendieck R."/>
            <person name="Wendt-Pienkowski E."/>
        </authorList>
    </citation>
    <scope>NUCLEOTIDE SEQUENCE</scope>
    <source>
        <strain evidence="2">SID12501</strain>
    </source>
</reference>